<dbReference type="PANTHER" id="PTHR46609:SF6">
    <property type="entry name" value="EXONUCLEASE, PHAGE-TYPE_RECB, C-TERMINAL DOMAIN-CONTAINING PROTEIN-RELATED"/>
    <property type="match status" value="1"/>
</dbReference>
<dbReference type="InterPro" id="IPR017482">
    <property type="entry name" value="Lambda-type_endonuclease"/>
</dbReference>
<dbReference type="InterPro" id="IPR011335">
    <property type="entry name" value="Restrct_endonuc-II-like"/>
</dbReference>
<feature type="domain" description="YqaJ viral recombinase" evidence="2">
    <location>
        <begin position="25"/>
        <end position="168"/>
    </location>
</feature>
<dbReference type="CDD" id="cd22343">
    <property type="entry name" value="PDDEXK_lambda_exonuclease-like"/>
    <property type="match status" value="1"/>
</dbReference>
<feature type="compositionally biased region" description="Basic and acidic residues" evidence="1">
    <location>
        <begin position="239"/>
        <end position="251"/>
    </location>
</feature>
<evidence type="ECO:0000313" key="3">
    <source>
        <dbReference type="EMBL" id="QHU14594.1"/>
    </source>
</evidence>
<feature type="region of interest" description="Disordered" evidence="1">
    <location>
        <begin position="239"/>
        <end position="262"/>
    </location>
</feature>
<evidence type="ECO:0000256" key="1">
    <source>
        <dbReference type="SAM" id="MobiDB-lite"/>
    </source>
</evidence>
<dbReference type="InterPro" id="IPR051703">
    <property type="entry name" value="NF-kappa-B_Signaling_Reg"/>
</dbReference>
<organism evidence="3">
    <name type="scientific">viral metagenome</name>
    <dbReference type="NCBI Taxonomy" id="1070528"/>
    <lineage>
        <taxon>unclassified sequences</taxon>
        <taxon>metagenomes</taxon>
        <taxon>organismal metagenomes</taxon>
    </lineage>
</organism>
<dbReference type="NCBIfam" id="TIGR03033">
    <property type="entry name" value="phage_rel_nuc"/>
    <property type="match status" value="1"/>
</dbReference>
<dbReference type="PANTHER" id="PTHR46609">
    <property type="entry name" value="EXONUCLEASE, PHAGE-TYPE/RECB, C-TERMINAL DOMAIN-CONTAINING PROTEIN"/>
    <property type="match status" value="1"/>
</dbReference>
<reference evidence="3" key="1">
    <citation type="journal article" date="2020" name="Nature">
        <title>Giant virus diversity and host interactions through global metagenomics.</title>
        <authorList>
            <person name="Schulz F."/>
            <person name="Roux S."/>
            <person name="Paez-Espino D."/>
            <person name="Jungbluth S."/>
            <person name="Walsh D.A."/>
            <person name="Denef V.J."/>
            <person name="McMahon K.D."/>
            <person name="Konstantinidis K.T."/>
            <person name="Eloe-Fadrosh E.A."/>
            <person name="Kyrpides N.C."/>
            <person name="Woyke T."/>
        </authorList>
    </citation>
    <scope>NUCLEOTIDE SEQUENCE</scope>
    <source>
        <strain evidence="3">GVMAG-S-1102113-126</strain>
    </source>
</reference>
<dbReference type="SUPFAM" id="SSF52980">
    <property type="entry name" value="Restriction endonuclease-like"/>
    <property type="match status" value="1"/>
</dbReference>
<accession>A0A6C0KEE3</accession>
<protein>
    <recommendedName>
        <fullName evidence="2">YqaJ viral recombinase domain-containing protein</fullName>
    </recommendedName>
</protein>
<dbReference type="InterPro" id="IPR011604">
    <property type="entry name" value="PDDEXK-like_dom_sf"/>
</dbReference>
<evidence type="ECO:0000259" key="2">
    <source>
        <dbReference type="Pfam" id="PF09588"/>
    </source>
</evidence>
<dbReference type="EMBL" id="MN740844">
    <property type="protein sequence ID" value="QHU14594.1"/>
    <property type="molecule type" value="Genomic_DNA"/>
</dbReference>
<dbReference type="Gene3D" id="3.90.320.10">
    <property type="match status" value="1"/>
</dbReference>
<name>A0A6C0KEE3_9ZZZZ</name>
<dbReference type="AlphaFoldDB" id="A0A6C0KEE3"/>
<dbReference type="InterPro" id="IPR019080">
    <property type="entry name" value="YqaJ_viral_recombinase"/>
</dbReference>
<dbReference type="Pfam" id="PF09588">
    <property type="entry name" value="YqaJ"/>
    <property type="match status" value="1"/>
</dbReference>
<proteinExistence type="predicted"/>
<sequence length="262" mass="30378">MNQTSENALIQKINEIPQFKQKSQEWLSQRMLYLTSSDAASAMGINPYSKPEELLFKKCGIAVPFSGNVATRHGEKYEDEAIEKYCKAFGMKNYEFGLIPYEKVRRENPIESYKFLAGSPDGLAVPLNNPTEEPILLEVKCPYRRKPVRGCCPDYYYPQVQLNMLICDVKRAHFIEYLPFAEASESLTVTAYEIDHAYLSKWIPVLQKFWGEVMDYRDNGSITEHKNYSKWSERMRKAKAKLQEEKERDDADQNYMLGSDSD</sequence>